<dbReference type="SMART" id="SM00194">
    <property type="entry name" value="PTPc"/>
    <property type="match status" value="2"/>
</dbReference>
<evidence type="ECO:0000313" key="22">
    <source>
        <dbReference type="EMBL" id="KAI6652633.1"/>
    </source>
</evidence>
<dbReference type="PROSITE" id="PS50055">
    <property type="entry name" value="TYR_PHOSPHATASE_PTP"/>
    <property type="match status" value="2"/>
</dbReference>
<name>A0AAV7JUE8_9METZ</name>
<comment type="similarity">
    <text evidence="2">Belongs to the protein-tyrosine phosphatase family. Receptor class 2A subfamily.</text>
</comment>
<dbReference type="InterPro" id="IPR003598">
    <property type="entry name" value="Ig_sub2"/>
</dbReference>
<dbReference type="PANTHER" id="PTHR46957">
    <property type="entry name" value="CYTOKINE RECEPTOR"/>
    <property type="match status" value="1"/>
</dbReference>
<evidence type="ECO:0000256" key="9">
    <source>
        <dbReference type="ARBA" id="ARBA00022989"/>
    </source>
</evidence>
<comment type="catalytic activity">
    <reaction evidence="15">
        <text>O-phospho-L-tyrosyl-[protein] + H2O = L-tyrosyl-[protein] + phosphate</text>
        <dbReference type="Rhea" id="RHEA:10684"/>
        <dbReference type="Rhea" id="RHEA-COMP:10136"/>
        <dbReference type="Rhea" id="RHEA-COMP:20101"/>
        <dbReference type="ChEBI" id="CHEBI:15377"/>
        <dbReference type="ChEBI" id="CHEBI:43474"/>
        <dbReference type="ChEBI" id="CHEBI:46858"/>
        <dbReference type="ChEBI" id="CHEBI:61978"/>
        <dbReference type="EC" id="3.1.3.48"/>
    </reaction>
</comment>
<dbReference type="PRINTS" id="PR00700">
    <property type="entry name" value="PRTYPHPHTASE"/>
</dbReference>
<comment type="caution">
    <text evidence="22">The sequence shown here is derived from an EMBL/GenBank/DDBJ whole genome shotgun (WGS) entry which is preliminary data.</text>
</comment>
<dbReference type="Gene3D" id="3.90.190.10">
    <property type="entry name" value="Protein tyrosine phosphatase superfamily"/>
    <property type="match status" value="2"/>
</dbReference>
<evidence type="ECO:0000259" key="21">
    <source>
        <dbReference type="PROSITE" id="PS50853"/>
    </source>
</evidence>
<proteinExistence type="inferred from homology"/>
<feature type="domain" description="Ig-like" evidence="20">
    <location>
        <begin position="115"/>
        <end position="193"/>
    </location>
</feature>
<dbReference type="SUPFAM" id="SSF52799">
    <property type="entry name" value="(Phosphotyrosine protein) phosphatases II"/>
    <property type="match status" value="2"/>
</dbReference>
<keyword evidence="11" id="KW-1015">Disulfide bond</keyword>
<comment type="subcellular location">
    <subcellularLocation>
        <location evidence="1">Membrane</location>
        <topology evidence="1">Single-pass membrane protein</topology>
    </subcellularLocation>
</comment>
<dbReference type="Pfam" id="PF00102">
    <property type="entry name" value="Y_phosphatase"/>
    <property type="match status" value="2"/>
</dbReference>
<evidence type="ECO:0000313" key="23">
    <source>
        <dbReference type="Proteomes" id="UP001165289"/>
    </source>
</evidence>
<evidence type="ECO:0000256" key="6">
    <source>
        <dbReference type="ARBA" id="ARBA00022737"/>
    </source>
</evidence>
<organism evidence="22 23">
    <name type="scientific">Oopsacas minuta</name>
    <dbReference type="NCBI Taxonomy" id="111878"/>
    <lineage>
        <taxon>Eukaryota</taxon>
        <taxon>Metazoa</taxon>
        <taxon>Porifera</taxon>
        <taxon>Hexactinellida</taxon>
        <taxon>Hexasterophora</taxon>
        <taxon>Lyssacinosida</taxon>
        <taxon>Leucopsacidae</taxon>
        <taxon>Oopsacas</taxon>
    </lineage>
</organism>
<dbReference type="InterPro" id="IPR013098">
    <property type="entry name" value="Ig_I-set"/>
</dbReference>
<keyword evidence="23" id="KW-1185">Reference proteome</keyword>
<evidence type="ECO:0000256" key="5">
    <source>
        <dbReference type="ARBA" id="ARBA00022729"/>
    </source>
</evidence>
<feature type="domain" description="Tyrosine-protein phosphatase" evidence="18">
    <location>
        <begin position="1547"/>
        <end position="1806"/>
    </location>
</feature>
<dbReference type="InterPro" id="IPR013783">
    <property type="entry name" value="Ig-like_fold"/>
</dbReference>
<dbReference type="GO" id="GO:0016020">
    <property type="term" value="C:membrane"/>
    <property type="evidence" value="ECO:0007669"/>
    <property type="project" value="UniProtKB-SubCell"/>
</dbReference>
<feature type="domain" description="Ig-like" evidence="20">
    <location>
        <begin position="20"/>
        <end position="105"/>
    </location>
</feature>
<keyword evidence="7" id="KW-0378">Hydrolase</keyword>
<keyword evidence="8" id="KW-0904">Protein phosphatase</keyword>
<dbReference type="InterPro" id="IPR003961">
    <property type="entry name" value="FN3_dom"/>
</dbReference>
<evidence type="ECO:0000259" key="20">
    <source>
        <dbReference type="PROSITE" id="PS50835"/>
    </source>
</evidence>
<evidence type="ECO:0000256" key="1">
    <source>
        <dbReference type="ARBA" id="ARBA00004167"/>
    </source>
</evidence>
<keyword evidence="6" id="KW-0677">Repeat</keyword>
<dbReference type="SMART" id="SM00060">
    <property type="entry name" value="FN3"/>
    <property type="match status" value="9"/>
</dbReference>
<dbReference type="InterPro" id="IPR003595">
    <property type="entry name" value="Tyr_Pase_cat"/>
</dbReference>
<dbReference type="InterPro" id="IPR003599">
    <property type="entry name" value="Ig_sub"/>
</dbReference>
<feature type="domain" description="Tyrosine specific protein phosphatases" evidence="19">
    <location>
        <begin position="1722"/>
        <end position="1797"/>
    </location>
</feature>
<keyword evidence="13" id="KW-0325">Glycoprotein</keyword>
<dbReference type="SMART" id="SM00409">
    <property type="entry name" value="IG"/>
    <property type="match status" value="4"/>
</dbReference>
<reference evidence="22 23" key="1">
    <citation type="journal article" date="2023" name="BMC Biol.">
        <title>The compact genome of the sponge Oopsacas minuta (Hexactinellida) is lacking key metazoan core genes.</title>
        <authorList>
            <person name="Santini S."/>
            <person name="Schenkelaars Q."/>
            <person name="Jourda C."/>
            <person name="Duchesne M."/>
            <person name="Belahbib H."/>
            <person name="Rocher C."/>
            <person name="Selva M."/>
            <person name="Riesgo A."/>
            <person name="Vervoort M."/>
            <person name="Leys S.P."/>
            <person name="Kodjabachian L."/>
            <person name="Le Bivic A."/>
            <person name="Borchiellini C."/>
            <person name="Claverie J.M."/>
            <person name="Renard E."/>
        </authorList>
    </citation>
    <scope>NUCLEOTIDE SEQUENCE [LARGE SCALE GENOMIC DNA]</scope>
    <source>
        <strain evidence="22">SPO-2</strain>
    </source>
</reference>
<evidence type="ECO:0000256" key="10">
    <source>
        <dbReference type="ARBA" id="ARBA00023136"/>
    </source>
</evidence>
<dbReference type="FunFam" id="3.90.190.10:FF:000102">
    <property type="entry name" value="Receptor-type tyrosine-protein phosphatase"/>
    <property type="match status" value="2"/>
</dbReference>
<dbReference type="PROSITE" id="PS50835">
    <property type="entry name" value="IG_LIKE"/>
    <property type="match status" value="4"/>
</dbReference>
<dbReference type="Proteomes" id="UP001165289">
    <property type="component" value="Unassembled WGS sequence"/>
</dbReference>
<dbReference type="PROSITE" id="PS50056">
    <property type="entry name" value="TYR_PHOSPHATASE_2"/>
    <property type="match status" value="2"/>
</dbReference>
<dbReference type="PANTHER" id="PTHR46957:SF3">
    <property type="entry name" value="CYTOKINE RECEPTOR"/>
    <property type="match status" value="1"/>
</dbReference>
<dbReference type="SMART" id="SM00408">
    <property type="entry name" value="IGc2"/>
    <property type="match status" value="3"/>
</dbReference>
<evidence type="ECO:0000256" key="11">
    <source>
        <dbReference type="ARBA" id="ARBA00023157"/>
    </source>
</evidence>
<feature type="domain" description="Fibronectin type-III" evidence="21">
    <location>
        <begin position="1084"/>
        <end position="1177"/>
    </location>
</feature>
<feature type="domain" description="Ig-like" evidence="20">
    <location>
        <begin position="299"/>
        <end position="384"/>
    </location>
</feature>
<evidence type="ECO:0000256" key="13">
    <source>
        <dbReference type="ARBA" id="ARBA00023180"/>
    </source>
</evidence>
<feature type="domain" description="Tyrosine specific protein phosphatases" evidence="19">
    <location>
        <begin position="2015"/>
        <end position="2083"/>
    </location>
</feature>
<evidence type="ECO:0000256" key="16">
    <source>
        <dbReference type="SAM" id="Phobius"/>
    </source>
</evidence>
<keyword evidence="5 17" id="KW-0732">Signal</keyword>
<dbReference type="InterPro" id="IPR050713">
    <property type="entry name" value="RTP_Phos/Ushers"/>
</dbReference>
<dbReference type="PROSITE" id="PS00383">
    <property type="entry name" value="TYR_PHOSPHATASE_1"/>
    <property type="match status" value="1"/>
</dbReference>
<dbReference type="InterPro" id="IPR036116">
    <property type="entry name" value="FN3_sf"/>
</dbReference>
<dbReference type="GO" id="GO:0004725">
    <property type="term" value="F:protein tyrosine phosphatase activity"/>
    <property type="evidence" value="ECO:0007669"/>
    <property type="project" value="UniProtKB-EC"/>
</dbReference>
<evidence type="ECO:0000256" key="2">
    <source>
        <dbReference type="ARBA" id="ARBA00010504"/>
    </source>
</evidence>
<evidence type="ECO:0000256" key="8">
    <source>
        <dbReference type="ARBA" id="ARBA00022912"/>
    </source>
</evidence>
<dbReference type="InterPro" id="IPR000387">
    <property type="entry name" value="Tyr_Pase_dom"/>
</dbReference>
<evidence type="ECO:0000259" key="19">
    <source>
        <dbReference type="PROSITE" id="PS50056"/>
    </source>
</evidence>
<feature type="domain" description="Fibronectin type-III" evidence="21">
    <location>
        <begin position="595"/>
        <end position="692"/>
    </location>
</feature>
<evidence type="ECO:0000259" key="18">
    <source>
        <dbReference type="PROSITE" id="PS50055"/>
    </source>
</evidence>
<protein>
    <recommendedName>
        <fullName evidence="3">protein-tyrosine-phosphatase</fullName>
        <ecNumber evidence="3">3.1.3.48</ecNumber>
    </recommendedName>
</protein>
<feature type="signal peptide" evidence="17">
    <location>
        <begin position="1"/>
        <end position="19"/>
    </location>
</feature>
<feature type="transmembrane region" description="Helical" evidence="16">
    <location>
        <begin position="1430"/>
        <end position="1458"/>
    </location>
</feature>
<dbReference type="EMBL" id="JAKMXF010000298">
    <property type="protein sequence ID" value="KAI6652633.1"/>
    <property type="molecule type" value="Genomic_DNA"/>
</dbReference>
<dbReference type="SUPFAM" id="SSF49265">
    <property type="entry name" value="Fibronectin type III"/>
    <property type="match status" value="6"/>
</dbReference>
<keyword evidence="4 16" id="KW-0812">Transmembrane</keyword>
<dbReference type="Pfam" id="PF00041">
    <property type="entry name" value="fn3"/>
    <property type="match status" value="6"/>
</dbReference>
<accession>A0AAV7JUE8</accession>
<sequence length="2169" mass="245030">MKAILLIIFFATIFNGTVSIRFILKPKDVYVYNSNDTKFTCLAEGELNITYVWLKDGKSGGNNRWQAYGATLYYNSVKAKDNGVLVTCQATDSTGTAIQASATIHVYNRSTATFPLITTGPSDVEAESGANVNFTCTAYGVMGDIRWIHRDLELNTFPDLRDVTTYNDGLNITSTLSLIEVYAENNGVYVCEAFGTPFYVEGFDSKNATLIVRQSPVIISISHNVFATEGQEMNATCVFSGYPEPIITWVDVNDTIVNRGSSWIVSNVAIDIEGEYRCIGKNIQGTTYSFVSITVYSIPRIISVFDELLDISFGDELQLECTAIGRPSPDIFWYKDDNQLTANNRLSIEANYLLIGEVNREDQGSYYCIAGNTVGNISSDQTFVKVHTIPIPPSGLEIVEITHESAKLHWIPIVSTDPVFQFEVIVMDKSYSFPLQNISIPTDSLTTVNGFSEYTIQGLSAYTYYHIWIQAINDIGASEFSQFELFQTKTWFPSPPIVRTRNITPFSVDIQIISDESALNGPYEGVNLTITSQQEGLLTDTRIFNSSSQLTIYSSLYDLIPYHKYTLTAYTFNGDYYSETSTVTFLTLESQPGTPPSKLQVNCTSSSVCVLNWEQPKEPNGLITSYTLTIENLGLTESHITSFTVRNDSNFYIAEDLTPYSSYSWRILASTRAGAGPQGTRRFRTPQGVPSDSPILTVETVNSTAIRLTWLKLDINNLNGEFHHYQILYTYTGINGKNINKTLIIPSNRGVTISNLNPYTNYGFSIRVNAGIGYGPYSINPIHKITFSEIPDSVVDNFTAISFTPNSVFLKWKQIPKNLIYASTANYRIEIKSHDNWLELDEVTYTKNLYNVNYLQPNTLYFFRIQLFNYLGSAPYSKEINITTQQTIPLVPIVTGSLGANSLEIILEITPQNSTTGDIIEYEVKVNEIGERVIDIRTIIPLDIHDTTHIIYNATNYFTFYKFTISAKTTVGFGEPAIYLIESGQAAPSVPPQRLIALPQTSTSVHLSWEPIPDSYLNGELTGYLIRYNTVLHQNWVYLNHTQSTFKLVTDLDKYTVYTFQVAGDTIAIGEYSNLASNRTLPDTPGEIQSVSLIKAKSNILRIRWEPPSEPNGIISQYRIKVVQDRINDLAIHASTLNSIILRDLSPYTQYTLQVAATNQIDTGPYSNEFIFTTKEDTPSKPIISQVYRQGYQLTVSWHTPYDPNGLIIDYNLTCFLLSASDTPSSTRKITILHKSGIYSYSASCTQLTPNSVYLIELSVRNSFNTSWTSAIKNTDYLPPKIVDSTSTKPEIINERIFTLPKFSKTVGKISFYLIVVLVYDPLTTTIDILTTNQSIYSLLAYALTSDSSKPENYIAANFTPTDYGLFNLGDNELYGDYRNIPLEKGYGYTFYVKACVNSINQNRFLATSSSLSEPIIIPKEIPANDQISAISAVVAVSTILLCLLICIFVILISVFCARIRSKRKCINSSNNLISKQHFPYQPCDTEYNSVPWSANVNFKKSFKGIDPISTYRSTANDPQLDARAPVPAFMLPKILEDLTADDELRLSEEYSYLIPIDTSTTILANAEINVKKNRYLNILPYDHNRVCLQVNSKTDSDYINASFIDGADKKNAYIATQGPTESTLEDFWQMVYEQHVQSLVMVTKLKEKGVDKCIQYWPTKNTNIFGKYKITLLSTSVYCDYIVRKLLLGKIATNKESRVIYHFQFISWPDHGVPLHPLPMLNFLKRVHQTMNRKLIVTQNPILVHCSAGVGRTGTFIVLDSMLKRMISDKDVDIFGHVAYLRTQRMFMVQGEDQYLFIYKVLAECYTSHKTEIPLKIIDSVYSNLTVVDPNTQKSGFEFEFNLLERKYEKCDFSSADDELNKQKNRYTQIIPYENSRVKLPILNEQRDTDYVNASFIDGYICKQQFIATQTPLANTIPDFWRMIWQEKSPIIVMITTQSSDFDECYFPEKLQIYDKFQVEKTSDRSNKDNYIYQQFSVMNISTGEARTISHFQYSPFTQLNKSFSARALLLLCQEIANMYQSVSSGPITVHCNNGSGNTGMLIAVMNLLEELKEARNINISQTVHYLRSQRPFMLQTVEQYHIIYEAMLQQVKSSIENISRRASGIEEYTPPTSPVKMSTFSKTRDSINSFNSLPNRLSYTNNYNYRNSLASNSSAYSNYDEVLETSS</sequence>
<dbReference type="InterPro" id="IPR007110">
    <property type="entry name" value="Ig-like_dom"/>
</dbReference>
<evidence type="ECO:0000256" key="12">
    <source>
        <dbReference type="ARBA" id="ARBA00023170"/>
    </source>
</evidence>
<dbReference type="CDD" id="cd00063">
    <property type="entry name" value="FN3"/>
    <property type="match status" value="7"/>
</dbReference>
<feature type="domain" description="Fibronectin type-III" evidence="21">
    <location>
        <begin position="392"/>
        <end position="491"/>
    </location>
</feature>
<feature type="domain" description="Fibronectin type-III" evidence="21">
    <location>
        <begin position="1178"/>
        <end position="1281"/>
    </location>
</feature>
<feature type="domain" description="Fibronectin type-III" evidence="21">
    <location>
        <begin position="991"/>
        <end position="1083"/>
    </location>
</feature>
<evidence type="ECO:0000256" key="15">
    <source>
        <dbReference type="ARBA" id="ARBA00051722"/>
    </source>
</evidence>
<dbReference type="FunFam" id="2.60.40.10:FF:000032">
    <property type="entry name" value="palladin isoform X1"/>
    <property type="match status" value="1"/>
</dbReference>
<feature type="domain" description="Fibronectin type-III" evidence="21">
    <location>
        <begin position="693"/>
        <end position="789"/>
    </location>
</feature>
<keyword evidence="12 22" id="KW-0675">Receptor</keyword>
<dbReference type="InterPro" id="IPR016130">
    <property type="entry name" value="Tyr_Pase_AS"/>
</dbReference>
<dbReference type="InterPro" id="IPR029021">
    <property type="entry name" value="Prot-tyrosine_phosphatase-like"/>
</dbReference>
<dbReference type="Gene3D" id="2.60.40.10">
    <property type="entry name" value="Immunoglobulins"/>
    <property type="match status" value="12"/>
</dbReference>
<keyword evidence="14" id="KW-0393">Immunoglobulin domain</keyword>
<evidence type="ECO:0000256" key="3">
    <source>
        <dbReference type="ARBA" id="ARBA00013064"/>
    </source>
</evidence>
<feature type="domain" description="Fibronectin type-III" evidence="21">
    <location>
        <begin position="794"/>
        <end position="887"/>
    </location>
</feature>
<dbReference type="InterPro" id="IPR036179">
    <property type="entry name" value="Ig-like_dom_sf"/>
</dbReference>
<keyword evidence="10 16" id="KW-0472">Membrane</keyword>
<keyword evidence="9 16" id="KW-1133">Transmembrane helix</keyword>
<dbReference type="SUPFAM" id="SSF48726">
    <property type="entry name" value="Immunoglobulin"/>
    <property type="match status" value="4"/>
</dbReference>
<evidence type="ECO:0000256" key="7">
    <source>
        <dbReference type="ARBA" id="ARBA00022801"/>
    </source>
</evidence>
<dbReference type="InterPro" id="IPR000242">
    <property type="entry name" value="PTP_cat"/>
</dbReference>
<evidence type="ECO:0000256" key="17">
    <source>
        <dbReference type="SAM" id="SignalP"/>
    </source>
</evidence>
<gene>
    <name evidence="22" type="ORF">LOD99_4418</name>
</gene>
<dbReference type="SMART" id="SM00404">
    <property type="entry name" value="PTPc_motif"/>
    <property type="match status" value="2"/>
</dbReference>
<dbReference type="PROSITE" id="PS50853">
    <property type="entry name" value="FN3"/>
    <property type="match status" value="7"/>
</dbReference>
<evidence type="ECO:0000256" key="4">
    <source>
        <dbReference type="ARBA" id="ARBA00022692"/>
    </source>
</evidence>
<dbReference type="EC" id="3.1.3.48" evidence="3"/>
<evidence type="ECO:0000256" key="14">
    <source>
        <dbReference type="ARBA" id="ARBA00023319"/>
    </source>
</evidence>
<feature type="chain" id="PRO_5043709202" description="protein-tyrosine-phosphatase" evidence="17">
    <location>
        <begin position="20"/>
        <end position="2169"/>
    </location>
</feature>
<feature type="domain" description="Ig-like" evidence="20">
    <location>
        <begin position="216"/>
        <end position="294"/>
    </location>
</feature>
<feature type="domain" description="Tyrosine-protein phosphatase" evidence="18">
    <location>
        <begin position="1838"/>
        <end position="2092"/>
    </location>
</feature>
<dbReference type="Pfam" id="PF07679">
    <property type="entry name" value="I-set"/>
    <property type="match status" value="2"/>
</dbReference>